<dbReference type="Proteomes" id="UP001151295">
    <property type="component" value="Unassembled WGS sequence"/>
</dbReference>
<sequence>MEKGIREYPVEREIPPRVITHPRVVREKLVGDIDAYIRQGEYGKASDLLLTVVENASLPLNQIWHLLLAAVHQQDISGALGPFFDNIVSDLKNKPPYTAAMERTFYEIESGNFDNAYAGLMTLTQEQGSKLSFAYGYLGVLIACMREAELRRICKSADGVQPAQPHVFRLSESVRFCISEDNGQQFGKHTLRDAEKCLSQAIRLDSENEYFRGFYAQVLVAMDNMEKAKACAEQWYEKNKSIPSLLLLLAIGSDNIFEQKEHILEYLEMDPFAPADEILCPFMEATLDTLQDLSEELLKRILNMVADRIERGNVTEAFSWQYMAQLIDALYEEHEDIIGSVLEERLLWWKDTYFSKHVFCLADNSSDALVYRAVCAQQLIDLPVGHPVYALLSGDLTNDQAAFVDSHIKVTQPSSLP</sequence>
<accession>A0ABQ8PHV8</accession>
<gene>
    <name evidence="1" type="ORF">EDC05_004951</name>
</gene>
<dbReference type="Gene3D" id="1.25.40.10">
    <property type="entry name" value="Tetratricopeptide repeat domain"/>
    <property type="match status" value="1"/>
</dbReference>
<dbReference type="SUPFAM" id="SSF48452">
    <property type="entry name" value="TPR-like"/>
    <property type="match status" value="1"/>
</dbReference>
<protein>
    <submittedName>
        <fullName evidence="1">Uncharacterized protein</fullName>
    </submittedName>
</protein>
<proteinExistence type="predicted"/>
<evidence type="ECO:0000313" key="1">
    <source>
        <dbReference type="EMBL" id="KAJ1989030.1"/>
    </source>
</evidence>
<comment type="caution">
    <text evidence="1">The sequence shown here is derived from an EMBL/GenBank/DDBJ whole genome shotgun (WGS) entry which is preliminary data.</text>
</comment>
<dbReference type="EMBL" id="JANBQD010000079">
    <property type="protein sequence ID" value="KAJ1989030.1"/>
    <property type="molecule type" value="Genomic_DNA"/>
</dbReference>
<dbReference type="InterPro" id="IPR011990">
    <property type="entry name" value="TPR-like_helical_dom_sf"/>
</dbReference>
<evidence type="ECO:0000313" key="2">
    <source>
        <dbReference type="Proteomes" id="UP001151295"/>
    </source>
</evidence>
<name>A0ABQ8PHV8_9FUNG</name>
<keyword evidence="2" id="KW-1185">Reference proteome</keyword>
<reference evidence="1" key="1">
    <citation type="submission" date="2022-07" db="EMBL/GenBank/DDBJ databases">
        <title>Phylogenomic reconstructions and comparative analyses of Kickxellomycotina fungi.</title>
        <authorList>
            <person name="Reynolds N.K."/>
            <person name="Stajich J.E."/>
            <person name="Barry K."/>
            <person name="Grigoriev I.V."/>
            <person name="Crous P."/>
            <person name="Smith M.E."/>
        </authorList>
    </citation>
    <scope>NUCLEOTIDE SEQUENCE</scope>
    <source>
        <strain evidence="1">BCRC 34882</strain>
    </source>
</reference>
<organism evidence="1 2">
    <name type="scientific">Coemansia umbellata</name>
    <dbReference type="NCBI Taxonomy" id="1424467"/>
    <lineage>
        <taxon>Eukaryota</taxon>
        <taxon>Fungi</taxon>
        <taxon>Fungi incertae sedis</taxon>
        <taxon>Zoopagomycota</taxon>
        <taxon>Kickxellomycotina</taxon>
        <taxon>Kickxellomycetes</taxon>
        <taxon>Kickxellales</taxon>
        <taxon>Kickxellaceae</taxon>
        <taxon>Coemansia</taxon>
    </lineage>
</organism>